<protein>
    <submittedName>
        <fullName evidence="7">Type I phosphodiesterase / nucleotide pyrophosphatase</fullName>
    </submittedName>
</protein>
<feature type="binding site" evidence="5">
    <location>
        <position position="98"/>
    </location>
    <ligand>
        <name>substrate</name>
    </ligand>
</feature>
<name>A0A1G7F6R5_9RHOB</name>
<keyword evidence="3 6" id="KW-0732">Signal</keyword>
<evidence type="ECO:0000256" key="4">
    <source>
        <dbReference type="PIRSR" id="PIRSR031924-50"/>
    </source>
</evidence>
<evidence type="ECO:0000313" key="8">
    <source>
        <dbReference type="Proteomes" id="UP000199628"/>
    </source>
</evidence>
<feature type="signal peptide" evidence="6">
    <location>
        <begin position="1"/>
        <end position="23"/>
    </location>
</feature>
<evidence type="ECO:0000256" key="1">
    <source>
        <dbReference type="ARBA" id="ARBA00022553"/>
    </source>
</evidence>
<dbReference type="STRING" id="639004.SAMN04488239_13014"/>
<dbReference type="OrthoDB" id="9771966at2"/>
<dbReference type="EMBL" id="FMZV01000030">
    <property type="protein sequence ID" value="SDE71534.1"/>
    <property type="molecule type" value="Genomic_DNA"/>
</dbReference>
<evidence type="ECO:0000256" key="5">
    <source>
        <dbReference type="PIRSR" id="PIRSR031924-51"/>
    </source>
</evidence>
<proteinExistence type="predicted"/>
<keyword evidence="2" id="KW-0479">Metal-binding</keyword>
<dbReference type="RefSeq" id="WP_093037894.1">
    <property type="nucleotide sequence ID" value="NZ_FMZV01000030.1"/>
</dbReference>
<dbReference type="Gene3D" id="3.30.1360.150">
    <property type="match status" value="1"/>
</dbReference>
<feature type="active site" description="Phosphothreonine intermediate" evidence="4">
    <location>
        <position position="77"/>
    </location>
</feature>
<keyword evidence="8" id="KW-1185">Reference proteome</keyword>
<dbReference type="AlphaFoldDB" id="A0A1G7F6R5"/>
<accession>A0A1G7F6R5</accession>
<reference evidence="8" key="1">
    <citation type="submission" date="2016-10" db="EMBL/GenBank/DDBJ databases">
        <authorList>
            <person name="Varghese N."/>
            <person name="Submissions S."/>
        </authorList>
    </citation>
    <scope>NUCLEOTIDE SEQUENCE [LARGE SCALE GENOMIC DNA]</scope>
    <source>
        <strain evidence="8">CGMCC 1.9108</strain>
    </source>
</reference>
<dbReference type="InterPro" id="IPR002591">
    <property type="entry name" value="Phosphodiest/P_Trfase"/>
</dbReference>
<dbReference type="PIRSF" id="PIRSF031924">
    <property type="entry name" value="Pi-irrepressible_AP"/>
    <property type="match status" value="1"/>
</dbReference>
<evidence type="ECO:0000313" key="7">
    <source>
        <dbReference type="EMBL" id="SDE71534.1"/>
    </source>
</evidence>
<evidence type="ECO:0000256" key="2">
    <source>
        <dbReference type="ARBA" id="ARBA00022723"/>
    </source>
</evidence>
<dbReference type="Gene3D" id="3.40.720.10">
    <property type="entry name" value="Alkaline Phosphatase, subunit A"/>
    <property type="match status" value="1"/>
</dbReference>
<feature type="binding site" evidence="5">
    <location>
        <begin position="174"/>
        <end position="176"/>
    </location>
    <ligand>
        <name>substrate</name>
    </ligand>
</feature>
<organism evidence="7 8">
    <name type="scientific">Ruegeria marina</name>
    <dbReference type="NCBI Taxonomy" id="639004"/>
    <lineage>
        <taxon>Bacteria</taxon>
        <taxon>Pseudomonadati</taxon>
        <taxon>Pseudomonadota</taxon>
        <taxon>Alphaproteobacteria</taxon>
        <taxon>Rhodobacterales</taxon>
        <taxon>Roseobacteraceae</taxon>
        <taxon>Ruegeria</taxon>
    </lineage>
</organism>
<dbReference type="InterPro" id="IPR017850">
    <property type="entry name" value="Alkaline_phosphatase_core_sf"/>
</dbReference>
<dbReference type="PANTHER" id="PTHR10151:SF120">
    <property type="entry name" value="BIS(5'-ADENOSYL)-TRIPHOSPHATASE"/>
    <property type="match status" value="1"/>
</dbReference>
<sequence length="563" mass="61166">MTRRFPIVGLAMLLATLSSHASAEEKPRLILQITVDQLRGDLPGRYSDRFGQGGFRYLLEEGVHYTDAHHGHANTETVVGHTTLATGAHPAAHGMVGNLWFDRTLGRTIYNIEDPDYRLLTSGAGVDADTEIDPTQKAAVSEGRSPRTILTTTFGDELSVATAGLAKVFGVSVKDRGAVSMAGHSGKAFWFSKSAGEFVTSTFYYDAYPDWVVEWNAKGLPQSHGGTAWDLLHPGSTYIFGDRDDQPWEADFAGFGGTFPHQLGPADGKYFTTLLTLTPAADEITADFAKTLIDRENLGDDEITDFLGVSFSVTDYVGHFFGPSSLEAEDNLLRLDRTLGDLFSFIDREIGLDRTLIVLSADHGAPEAPGFLEEIGGLGGYVSHDEWEADAAIARVKERFGITGALIEGYDHPYLNLADEVRVKPDIDRADLETAIAEELAGFPGVAYALPSSRLREGAFPENALTRAVLNNYHPDRSGDIYVVFKPGWFINEMDGLSATVTHGSPWRYDTFVPIFFAGHGIEPRRVSRRVHTVDVALTLSKIAGTPPPSGAAGEVLKEVVGE</sequence>
<dbReference type="CDD" id="cd16016">
    <property type="entry name" value="AP-SPAP"/>
    <property type="match status" value="1"/>
</dbReference>
<evidence type="ECO:0000256" key="6">
    <source>
        <dbReference type="SAM" id="SignalP"/>
    </source>
</evidence>
<dbReference type="GO" id="GO:0046872">
    <property type="term" value="F:metal ion binding"/>
    <property type="evidence" value="ECO:0007669"/>
    <property type="project" value="UniProtKB-KW"/>
</dbReference>
<dbReference type="Pfam" id="PF01663">
    <property type="entry name" value="Phosphodiest"/>
    <property type="match status" value="1"/>
</dbReference>
<dbReference type="SUPFAM" id="SSF53649">
    <property type="entry name" value="Alkaline phosphatase-like"/>
    <property type="match status" value="1"/>
</dbReference>
<dbReference type="GO" id="GO:0004035">
    <property type="term" value="F:alkaline phosphatase activity"/>
    <property type="evidence" value="ECO:0007669"/>
    <property type="project" value="InterPro"/>
</dbReference>
<dbReference type="InterPro" id="IPR026263">
    <property type="entry name" value="Alkaline_phosphatase_prok"/>
</dbReference>
<dbReference type="Proteomes" id="UP000199628">
    <property type="component" value="Unassembled WGS sequence"/>
</dbReference>
<evidence type="ECO:0000256" key="3">
    <source>
        <dbReference type="ARBA" id="ARBA00022729"/>
    </source>
</evidence>
<keyword evidence="1 4" id="KW-0597">Phosphoprotein</keyword>
<gene>
    <name evidence="7" type="ORF">SAMN04488239_13014</name>
</gene>
<dbReference type="PANTHER" id="PTHR10151">
    <property type="entry name" value="ECTONUCLEOTIDE PYROPHOSPHATASE/PHOSPHODIESTERASE"/>
    <property type="match status" value="1"/>
</dbReference>
<feature type="chain" id="PRO_5011540252" evidence="6">
    <location>
        <begin position="24"/>
        <end position="563"/>
    </location>
</feature>